<keyword evidence="2" id="KW-1185">Reference proteome</keyword>
<organism evidence="1 2">
    <name type="scientific">Desulfonema limicola</name>
    <dbReference type="NCBI Taxonomy" id="45656"/>
    <lineage>
        <taxon>Bacteria</taxon>
        <taxon>Pseudomonadati</taxon>
        <taxon>Thermodesulfobacteriota</taxon>
        <taxon>Desulfobacteria</taxon>
        <taxon>Desulfobacterales</taxon>
        <taxon>Desulfococcaceae</taxon>
        <taxon>Desulfonema</taxon>
    </lineage>
</organism>
<dbReference type="PROSITE" id="PS51257">
    <property type="entry name" value="PROKAR_LIPOPROTEIN"/>
    <property type="match status" value="1"/>
</dbReference>
<accession>A0A975BCF4</accession>
<dbReference type="EMBL" id="CP061799">
    <property type="protein sequence ID" value="QTA83119.1"/>
    <property type="molecule type" value="Genomic_DNA"/>
</dbReference>
<sequence>MRAYIITIVTILGLCGCLIKPQFPETGNITAQPQPAYQKPPQPVETSYEPVKGIITLYEAMARAVKKNYTPRLGIMEKSLADSRLNPPLYNTLPSIVRSAGYGYNSGEIKSQFYGQASGQSYDNIVMWNILDYGLSFAAYTQNNNQVTETIKHKVMQNIIHEVRYAYYRTASAQSLLNQARELSKQARIVLDQGNESYGLNPKQSMKIHENKRKLIENVRVIWEYIQKMTSAKSDLGLLQTSESIS</sequence>
<evidence type="ECO:0008006" key="3">
    <source>
        <dbReference type="Google" id="ProtNLM"/>
    </source>
</evidence>
<evidence type="ECO:0000313" key="1">
    <source>
        <dbReference type="EMBL" id="QTA83119.1"/>
    </source>
</evidence>
<dbReference type="Gene3D" id="1.20.1600.10">
    <property type="entry name" value="Outer membrane efflux proteins (OEP)"/>
    <property type="match status" value="1"/>
</dbReference>
<dbReference type="KEGG" id="dli:dnl_55130"/>
<dbReference type="AlphaFoldDB" id="A0A975BCF4"/>
<reference evidence="1" key="1">
    <citation type="journal article" date="2021" name="Microb. Physiol.">
        <title>Proteogenomic Insights into the Physiology of Marine, Sulfate-Reducing, Filamentous Desulfonema limicola and Desulfonema magnum.</title>
        <authorList>
            <person name="Schnaars V."/>
            <person name="Wohlbrand L."/>
            <person name="Scheve S."/>
            <person name="Hinrichs C."/>
            <person name="Reinhardt R."/>
            <person name="Rabus R."/>
        </authorList>
    </citation>
    <scope>NUCLEOTIDE SEQUENCE</scope>
    <source>
        <strain evidence="1">5ac10</strain>
    </source>
</reference>
<protein>
    <recommendedName>
        <fullName evidence="3">Outer membrane efflux protein</fullName>
    </recommendedName>
</protein>
<name>A0A975BCF4_9BACT</name>
<proteinExistence type="predicted"/>
<evidence type="ECO:0000313" key="2">
    <source>
        <dbReference type="Proteomes" id="UP000663720"/>
    </source>
</evidence>
<dbReference type="RefSeq" id="WP_207688952.1">
    <property type="nucleotide sequence ID" value="NZ_CP061799.1"/>
</dbReference>
<dbReference type="Proteomes" id="UP000663720">
    <property type="component" value="Chromosome"/>
</dbReference>
<gene>
    <name evidence="1" type="ORF">dnl_55130</name>
</gene>
<dbReference type="SUPFAM" id="SSF56954">
    <property type="entry name" value="Outer membrane efflux proteins (OEP)"/>
    <property type="match status" value="1"/>
</dbReference>